<gene>
    <name evidence="2" type="ORF">TetV_296</name>
</gene>
<evidence type="ECO:0000256" key="1">
    <source>
        <dbReference type="SAM" id="Phobius"/>
    </source>
</evidence>
<evidence type="ECO:0000313" key="2">
    <source>
        <dbReference type="EMBL" id="AUF82388.1"/>
    </source>
</evidence>
<keyword evidence="1" id="KW-0472">Membrane</keyword>
<reference evidence="2" key="1">
    <citation type="journal article" date="2018" name="Virology">
        <title>A giant virus infecting green algae encodes key fermentation genes.</title>
        <authorList>
            <person name="Schvarcz C.R."/>
            <person name="Steward G.F."/>
        </authorList>
    </citation>
    <scope>NUCLEOTIDE SEQUENCE [LARGE SCALE GENOMIC DNA]</scope>
</reference>
<feature type="transmembrane region" description="Helical" evidence="1">
    <location>
        <begin position="59"/>
        <end position="85"/>
    </location>
</feature>
<accession>A0A2P0VNA7</accession>
<name>A0A2P0VNA7_9VIRU</name>
<dbReference type="Proteomes" id="UP000244773">
    <property type="component" value="Segment"/>
</dbReference>
<organism evidence="2">
    <name type="scientific">Tetraselmis virus 1</name>
    <dbReference type="NCBI Taxonomy" id="2060617"/>
    <lineage>
        <taxon>Viruses</taxon>
        <taxon>Varidnaviria</taxon>
        <taxon>Bamfordvirae</taxon>
        <taxon>Nucleocytoviricota</taxon>
        <taxon>Megaviricetes</taxon>
        <taxon>Imitervirales</taxon>
        <taxon>Allomimiviridae</taxon>
        <taxon>Oceanusvirus</taxon>
        <taxon>Oceanusvirus kaneohense</taxon>
    </lineage>
</organism>
<keyword evidence="1" id="KW-0812">Transmembrane</keyword>
<evidence type="ECO:0000313" key="3">
    <source>
        <dbReference type="Proteomes" id="UP000244773"/>
    </source>
</evidence>
<keyword evidence="1" id="KW-1133">Transmembrane helix</keyword>
<protein>
    <submittedName>
        <fullName evidence="2">Uncharacterized protein</fullName>
    </submittedName>
</protein>
<sequence>MEECVKTKSSSSFKKIIKSIVESIANECDAEMSEAKLVFGNTIREHLVSPVLQKVYKDLFPYVCAVVVVLIIILIFVLLLMFLLLTRGLLR</sequence>
<proteinExistence type="predicted"/>
<dbReference type="EMBL" id="KY322437">
    <property type="protein sequence ID" value="AUF82388.1"/>
    <property type="molecule type" value="Genomic_DNA"/>
</dbReference>
<keyword evidence="3" id="KW-1185">Reference proteome</keyword>